<dbReference type="Pfam" id="PF13456">
    <property type="entry name" value="RVT_3"/>
    <property type="match status" value="1"/>
</dbReference>
<comment type="caution">
    <text evidence="2">The sequence shown here is derived from an EMBL/GenBank/DDBJ whole genome shotgun (WGS) entry which is preliminary data.</text>
</comment>
<dbReference type="InterPro" id="IPR012337">
    <property type="entry name" value="RNaseH-like_sf"/>
</dbReference>
<dbReference type="GO" id="GO:0003676">
    <property type="term" value="F:nucleic acid binding"/>
    <property type="evidence" value="ECO:0007669"/>
    <property type="project" value="InterPro"/>
</dbReference>
<proteinExistence type="predicted"/>
<dbReference type="EMBL" id="VEPZ02000917">
    <property type="protein sequence ID" value="KAE8711289.1"/>
    <property type="molecule type" value="Genomic_DNA"/>
</dbReference>
<dbReference type="InterPro" id="IPR036397">
    <property type="entry name" value="RNaseH_sf"/>
</dbReference>
<dbReference type="AlphaFoldDB" id="A0A6A3B8P8"/>
<dbReference type="Gene3D" id="3.30.420.10">
    <property type="entry name" value="Ribonuclease H-like superfamily/Ribonuclease H"/>
    <property type="match status" value="1"/>
</dbReference>
<dbReference type="InterPro" id="IPR002156">
    <property type="entry name" value="RNaseH_domain"/>
</dbReference>
<sequence>MTKPSMELSSLLPLSSNVLTAGHAALNQDKRRCMGCLLPAHIAMVLGLNRLKITGYAKNPGLSFVLQAELWGLYEGLRLAWNHCVANLEVQSDNSQAVKLINSSDAAVSSLSLIRAIASLRNRQWETRVRWIPRSKNCVGDSLSKMAPFGLSDATYFDTPSSGVAHLVEREAH</sequence>
<dbReference type="SUPFAM" id="SSF53098">
    <property type="entry name" value="Ribonuclease H-like"/>
    <property type="match status" value="1"/>
</dbReference>
<protein>
    <recommendedName>
        <fullName evidence="1">RNase H type-1 domain-containing protein</fullName>
    </recommendedName>
</protein>
<evidence type="ECO:0000259" key="1">
    <source>
        <dbReference type="Pfam" id="PF13456"/>
    </source>
</evidence>
<dbReference type="PANTHER" id="PTHR47723">
    <property type="entry name" value="OS05G0353850 PROTEIN"/>
    <property type="match status" value="1"/>
</dbReference>
<name>A0A6A3B8P8_HIBSY</name>
<gene>
    <name evidence="2" type="ORF">F3Y22_tig00110299pilonHSYRG00185</name>
</gene>
<keyword evidence="3" id="KW-1185">Reference proteome</keyword>
<reference evidence="2" key="1">
    <citation type="submission" date="2019-09" db="EMBL/GenBank/DDBJ databases">
        <title>Draft genome information of white flower Hibiscus syriacus.</title>
        <authorList>
            <person name="Kim Y.-M."/>
        </authorList>
    </citation>
    <scope>NUCLEOTIDE SEQUENCE [LARGE SCALE GENOMIC DNA]</scope>
    <source>
        <strain evidence="2">YM2019G1</strain>
    </source>
</reference>
<accession>A0A6A3B8P8</accession>
<evidence type="ECO:0000313" key="2">
    <source>
        <dbReference type="EMBL" id="KAE8711289.1"/>
    </source>
</evidence>
<dbReference type="PANTHER" id="PTHR47723:SF19">
    <property type="entry name" value="POLYNUCLEOTIDYL TRANSFERASE, RIBONUCLEASE H-LIKE SUPERFAMILY PROTEIN"/>
    <property type="match status" value="1"/>
</dbReference>
<dbReference type="CDD" id="cd06222">
    <property type="entry name" value="RNase_H_like"/>
    <property type="match status" value="1"/>
</dbReference>
<organism evidence="2 3">
    <name type="scientific">Hibiscus syriacus</name>
    <name type="common">Rose of Sharon</name>
    <dbReference type="NCBI Taxonomy" id="106335"/>
    <lineage>
        <taxon>Eukaryota</taxon>
        <taxon>Viridiplantae</taxon>
        <taxon>Streptophyta</taxon>
        <taxon>Embryophyta</taxon>
        <taxon>Tracheophyta</taxon>
        <taxon>Spermatophyta</taxon>
        <taxon>Magnoliopsida</taxon>
        <taxon>eudicotyledons</taxon>
        <taxon>Gunneridae</taxon>
        <taxon>Pentapetalae</taxon>
        <taxon>rosids</taxon>
        <taxon>malvids</taxon>
        <taxon>Malvales</taxon>
        <taxon>Malvaceae</taxon>
        <taxon>Malvoideae</taxon>
        <taxon>Hibiscus</taxon>
    </lineage>
</organism>
<dbReference type="GO" id="GO:0004523">
    <property type="term" value="F:RNA-DNA hybrid ribonuclease activity"/>
    <property type="evidence" value="ECO:0007669"/>
    <property type="project" value="InterPro"/>
</dbReference>
<dbReference type="InterPro" id="IPR053151">
    <property type="entry name" value="RNase_H-like"/>
</dbReference>
<dbReference type="InterPro" id="IPR044730">
    <property type="entry name" value="RNase_H-like_dom_plant"/>
</dbReference>
<evidence type="ECO:0000313" key="3">
    <source>
        <dbReference type="Proteomes" id="UP000436088"/>
    </source>
</evidence>
<feature type="domain" description="RNase H type-1" evidence="1">
    <location>
        <begin position="61"/>
        <end position="147"/>
    </location>
</feature>
<dbReference type="Proteomes" id="UP000436088">
    <property type="component" value="Unassembled WGS sequence"/>
</dbReference>